<evidence type="ECO:0000313" key="2">
    <source>
        <dbReference type="EMBL" id="AER23971.1"/>
    </source>
</evidence>
<dbReference type="EMBL" id="JN646852">
    <property type="protein sequence ID" value="AER23971.1"/>
    <property type="molecule type" value="Genomic_DNA"/>
</dbReference>
<accession>I3PCR4</accession>
<dbReference type="InterPro" id="IPR036086">
    <property type="entry name" value="ParB/Sulfiredoxin_sf"/>
</dbReference>
<name>I3PCR4_9BURK</name>
<feature type="coiled-coil region" evidence="1">
    <location>
        <begin position="200"/>
        <end position="255"/>
    </location>
</feature>
<evidence type="ECO:0008006" key="3">
    <source>
        <dbReference type="Google" id="ProtNLM"/>
    </source>
</evidence>
<keyword evidence="1" id="KW-0175">Coiled coil</keyword>
<protein>
    <recommendedName>
        <fullName evidence="3">ParB/Sulfiredoxin domain-containing protein</fullName>
    </recommendedName>
</protein>
<evidence type="ECO:0000256" key="1">
    <source>
        <dbReference type="SAM" id="Coils"/>
    </source>
</evidence>
<gene>
    <name evidence="2" type="ORF">var094</name>
</gene>
<dbReference type="SUPFAM" id="SSF110849">
    <property type="entry name" value="ParB/Sulfiredoxin"/>
    <property type="match status" value="1"/>
</dbReference>
<sequence>MGADEYQALVDSVSVHGVLNPITTYEGMVVDGWHRFKAANEVGVQCPMVELGDVDPQAFVIAQNKDRRHITKGQLALAAAEVLKWRPAGRNPAAAAGLDRKTTREAAQDVGVSERTMRQAKAIDAKAAPVVKRAAKAGAISIERAAEIAQLPAKEQVKALKEPKPVKIEPEEAGYTGPSQAEIDAAIEGTKEDIDFLNKLMEADDKLAAAVGENEKLRAELAVVKLSRDGYMNQCNELIRRVKTLKKKLEKAEAANV</sequence>
<reference evidence="2" key="1">
    <citation type="submission" date="2011-09" db="EMBL/GenBank/DDBJ databases">
        <title>A novel amdA gene encoded by the newly isolated Variovorax sp. HH01 strain defines a novel class of cofactor-less aryl malonic acid decarboxylase.</title>
        <authorList>
            <person name="Horn S."/>
            <person name="Maimanakos J."/>
            <person name="Streit W.R."/>
        </authorList>
    </citation>
    <scope>NUCLEOTIDE SEQUENCE</scope>
    <source>
        <strain evidence="2">HH01</strain>
    </source>
</reference>
<proteinExistence type="predicted"/>
<organism evidence="2">
    <name type="scientific">Variovorax sp. HH01</name>
    <dbReference type="NCBI Taxonomy" id="1084736"/>
    <lineage>
        <taxon>Bacteria</taxon>
        <taxon>Pseudomonadati</taxon>
        <taxon>Pseudomonadota</taxon>
        <taxon>Betaproteobacteria</taxon>
        <taxon>Burkholderiales</taxon>
        <taxon>Comamonadaceae</taxon>
        <taxon>Variovorax</taxon>
    </lineage>
</organism>
<dbReference type="Gene3D" id="1.10.10.2830">
    <property type="match status" value="1"/>
</dbReference>
<dbReference type="AlphaFoldDB" id="I3PCR4"/>